<dbReference type="AlphaFoldDB" id="A0A162LZN4"/>
<dbReference type="Gene3D" id="3.10.580.10">
    <property type="entry name" value="CBS-domain"/>
    <property type="match status" value="1"/>
</dbReference>
<dbReference type="SUPFAM" id="SSF56176">
    <property type="entry name" value="FAD-binding/transporter-associated domain-like"/>
    <property type="match status" value="1"/>
</dbReference>
<keyword evidence="7 9" id="KW-0129">CBS domain</keyword>
<dbReference type="InterPro" id="IPR046342">
    <property type="entry name" value="CBS_dom_sf"/>
</dbReference>
<dbReference type="InterPro" id="IPR002550">
    <property type="entry name" value="CNNM"/>
</dbReference>
<gene>
    <name evidence="14" type="ORF">AUP44_19380</name>
</gene>
<dbReference type="RefSeq" id="WP_062761333.1">
    <property type="nucleotide sequence ID" value="NZ_CP121013.1"/>
</dbReference>
<dbReference type="PROSITE" id="PS51371">
    <property type="entry name" value="CBS"/>
    <property type="match status" value="2"/>
</dbReference>
<dbReference type="SMART" id="SM01091">
    <property type="entry name" value="CorC_HlyC"/>
    <property type="match status" value="1"/>
</dbReference>
<dbReference type="CDD" id="cd04590">
    <property type="entry name" value="CBS_pair_CorC_HlyC_assoc"/>
    <property type="match status" value="1"/>
</dbReference>
<protein>
    <recommendedName>
        <fullName evidence="16">Hemolysin</fullName>
    </recommendedName>
</protein>
<accession>A0A162LZN4</accession>
<comment type="subcellular location">
    <subcellularLocation>
        <location evidence="1">Cell membrane</location>
        <topology evidence="1">Multi-pass membrane protein</topology>
    </subcellularLocation>
</comment>
<evidence type="ECO:0000256" key="1">
    <source>
        <dbReference type="ARBA" id="ARBA00004651"/>
    </source>
</evidence>
<evidence type="ECO:0000256" key="6">
    <source>
        <dbReference type="ARBA" id="ARBA00022989"/>
    </source>
</evidence>
<evidence type="ECO:0000256" key="2">
    <source>
        <dbReference type="ARBA" id="ARBA00006446"/>
    </source>
</evidence>
<dbReference type="GO" id="GO:0005886">
    <property type="term" value="C:plasma membrane"/>
    <property type="evidence" value="ECO:0007669"/>
    <property type="project" value="UniProtKB-SubCell"/>
</dbReference>
<evidence type="ECO:0000259" key="13">
    <source>
        <dbReference type="PROSITE" id="PS51846"/>
    </source>
</evidence>
<dbReference type="PROSITE" id="PS51846">
    <property type="entry name" value="CNNM"/>
    <property type="match status" value="1"/>
</dbReference>
<evidence type="ECO:0000256" key="5">
    <source>
        <dbReference type="ARBA" id="ARBA00022737"/>
    </source>
</evidence>
<dbReference type="PANTHER" id="PTHR43099:SF5">
    <property type="entry name" value="HLYC_CORC FAMILY TRANSPORTER"/>
    <property type="match status" value="1"/>
</dbReference>
<comment type="similarity">
    <text evidence="2">Belongs to the UPF0053 family. Hemolysin C subfamily.</text>
</comment>
<feature type="domain" description="CBS" evidence="12">
    <location>
        <begin position="217"/>
        <end position="276"/>
    </location>
</feature>
<keyword evidence="6 10" id="KW-1133">Transmembrane helix</keyword>
<feature type="transmembrane region" description="Helical" evidence="11">
    <location>
        <begin position="6"/>
        <end position="26"/>
    </location>
</feature>
<comment type="caution">
    <text evidence="14">The sequence shown here is derived from an EMBL/GenBank/DDBJ whole genome shotgun (WGS) entry which is preliminary data.</text>
</comment>
<dbReference type="Proteomes" id="UP000075787">
    <property type="component" value="Unassembled WGS sequence"/>
</dbReference>
<proteinExistence type="inferred from homology"/>
<keyword evidence="4 10" id="KW-0812">Transmembrane</keyword>
<dbReference type="InterPro" id="IPR000644">
    <property type="entry name" value="CBS_dom"/>
</dbReference>
<dbReference type="GO" id="GO:0050660">
    <property type="term" value="F:flavin adenine dinucleotide binding"/>
    <property type="evidence" value="ECO:0007669"/>
    <property type="project" value="InterPro"/>
</dbReference>
<feature type="domain" description="CNNM transmembrane" evidence="13">
    <location>
        <begin position="1"/>
        <end position="198"/>
    </location>
</feature>
<keyword evidence="5" id="KW-0677">Repeat</keyword>
<dbReference type="EMBL" id="LPZR01000010">
    <property type="protein sequence ID" value="KYO57655.1"/>
    <property type="molecule type" value="Genomic_DNA"/>
</dbReference>
<feature type="transmembrane region" description="Helical" evidence="11">
    <location>
        <begin position="101"/>
        <end position="121"/>
    </location>
</feature>
<evidence type="ECO:0008006" key="16">
    <source>
        <dbReference type="Google" id="ProtNLM"/>
    </source>
</evidence>
<evidence type="ECO:0000256" key="10">
    <source>
        <dbReference type="PROSITE-ProRule" id="PRU01193"/>
    </source>
</evidence>
<reference evidence="14 15" key="1">
    <citation type="submission" date="2015-12" db="EMBL/GenBank/DDBJ databases">
        <title>Genome sequence of Tistrella mobilis MCCC 1A02139.</title>
        <authorList>
            <person name="Lu L."/>
            <person name="Lai Q."/>
            <person name="Shao Z."/>
            <person name="Qian P."/>
        </authorList>
    </citation>
    <scope>NUCLEOTIDE SEQUENCE [LARGE SCALE GENOMIC DNA]</scope>
    <source>
        <strain evidence="14 15">MCCC 1A02139</strain>
    </source>
</reference>
<dbReference type="PANTHER" id="PTHR43099">
    <property type="entry name" value="UPF0053 PROTEIN YRKA"/>
    <property type="match status" value="1"/>
</dbReference>
<evidence type="ECO:0000313" key="14">
    <source>
        <dbReference type="EMBL" id="KYO57655.1"/>
    </source>
</evidence>
<dbReference type="Pfam" id="PF03471">
    <property type="entry name" value="CorC_HlyC"/>
    <property type="match status" value="1"/>
</dbReference>
<keyword evidence="3" id="KW-1003">Cell membrane</keyword>
<evidence type="ECO:0000313" key="15">
    <source>
        <dbReference type="Proteomes" id="UP000075787"/>
    </source>
</evidence>
<dbReference type="SMART" id="SM00116">
    <property type="entry name" value="CBS"/>
    <property type="match status" value="2"/>
</dbReference>
<evidence type="ECO:0000256" key="3">
    <source>
        <dbReference type="ARBA" id="ARBA00022475"/>
    </source>
</evidence>
<dbReference type="InterPro" id="IPR044751">
    <property type="entry name" value="Ion_transp-like_CBS"/>
</dbReference>
<dbReference type="Gene3D" id="3.30.465.10">
    <property type="match status" value="1"/>
</dbReference>
<evidence type="ECO:0000256" key="8">
    <source>
        <dbReference type="ARBA" id="ARBA00023136"/>
    </source>
</evidence>
<dbReference type="GeneID" id="97242035"/>
<dbReference type="SUPFAM" id="SSF54631">
    <property type="entry name" value="CBS-domain pair"/>
    <property type="match status" value="1"/>
</dbReference>
<feature type="transmembrane region" description="Helical" evidence="11">
    <location>
        <begin position="133"/>
        <end position="155"/>
    </location>
</feature>
<evidence type="ECO:0000256" key="9">
    <source>
        <dbReference type="PROSITE-ProRule" id="PRU00703"/>
    </source>
</evidence>
<dbReference type="Pfam" id="PF00571">
    <property type="entry name" value="CBS"/>
    <property type="match status" value="2"/>
</dbReference>
<evidence type="ECO:0000256" key="4">
    <source>
        <dbReference type="ARBA" id="ARBA00022692"/>
    </source>
</evidence>
<sequence>MIFEILIVFALILLNAVFAMSEMALVSARRPRLMERASAGDRSAAAALRLADDPTRFLSTVQIGITLVGVLAGAYSGATLAGPLADMLATIPGFEPHARPVAVGLVVAGVTYVSLVVGELIPKRLALAHATTIAMAVARPMSVLAVIATPAIWLLRVSTEGGLKLLRVNTASAEAVTEDEIRAMVREGADSGAIDRAEQNLIDSVFALDDRPVRTVMTPRHDVIWLDADRPFGEQLDRISGSARSRYPVARGSLDEPVGIVATRDILDVVLAGGTPDMATLARPVLVVHEAVPLLKMIAMLRDEREPMALVVDEYGGVEGVVTATDILSAIAGETALGWDDDRPAAVARPEGGWLADGRMAIGEVERLLDRQDLHGEGDYATLAGFLLWHMERVPVAGDVFDWQDIRFEVVDMDGRRIDKVLIRLRPVDDVLPGEGI</sequence>
<keyword evidence="8 10" id="KW-0472">Membrane</keyword>
<feature type="transmembrane region" description="Helical" evidence="11">
    <location>
        <begin position="57"/>
        <end position="81"/>
    </location>
</feature>
<dbReference type="InterPro" id="IPR005170">
    <property type="entry name" value="Transptr-assoc_dom"/>
</dbReference>
<evidence type="ECO:0000256" key="11">
    <source>
        <dbReference type="SAM" id="Phobius"/>
    </source>
</evidence>
<dbReference type="OrthoDB" id="9805314at2"/>
<name>A0A162LZN4_9PROT</name>
<evidence type="ECO:0000259" key="12">
    <source>
        <dbReference type="PROSITE" id="PS51371"/>
    </source>
</evidence>
<evidence type="ECO:0000256" key="7">
    <source>
        <dbReference type="ARBA" id="ARBA00023122"/>
    </source>
</evidence>
<dbReference type="InterPro" id="IPR036318">
    <property type="entry name" value="FAD-bd_PCMH-like_sf"/>
</dbReference>
<organism evidence="14 15">
    <name type="scientific">Tistrella mobilis</name>
    <dbReference type="NCBI Taxonomy" id="171437"/>
    <lineage>
        <taxon>Bacteria</taxon>
        <taxon>Pseudomonadati</taxon>
        <taxon>Pseudomonadota</taxon>
        <taxon>Alphaproteobacteria</taxon>
        <taxon>Geminicoccales</taxon>
        <taxon>Geminicoccaceae</taxon>
        <taxon>Tistrella</taxon>
    </lineage>
</organism>
<dbReference type="InterPro" id="IPR051676">
    <property type="entry name" value="UPF0053_domain"/>
</dbReference>
<dbReference type="Pfam" id="PF01595">
    <property type="entry name" value="CNNM"/>
    <property type="match status" value="1"/>
</dbReference>
<dbReference type="InterPro" id="IPR016169">
    <property type="entry name" value="FAD-bd_PCMH_sub2"/>
</dbReference>
<feature type="domain" description="CBS" evidence="12">
    <location>
        <begin position="278"/>
        <end position="337"/>
    </location>
</feature>